<organism evidence="8 9">
    <name type="scientific">Fervidobacterium pennivorans</name>
    <dbReference type="NCBI Taxonomy" id="93466"/>
    <lineage>
        <taxon>Bacteria</taxon>
        <taxon>Thermotogati</taxon>
        <taxon>Thermotogota</taxon>
        <taxon>Thermotogae</taxon>
        <taxon>Thermotogales</taxon>
        <taxon>Fervidobacteriaceae</taxon>
        <taxon>Fervidobacterium</taxon>
    </lineage>
</organism>
<evidence type="ECO:0000256" key="1">
    <source>
        <dbReference type="ARBA" id="ARBA00005952"/>
    </source>
</evidence>
<evidence type="ECO:0000256" key="6">
    <source>
        <dbReference type="HAMAP-Rule" id="MF_00073"/>
    </source>
</evidence>
<evidence type="ECO:0000259" key="7">
    <source>
        <dbReference type="Pfam" id="PF01029"/>
    </source>
</evidence>
<feature type="domain" description="NusB/RsmB/TIM44" evidence="7">
    <location>
        <begin position="7"/>
        <end position="131"/>
    </location>
</feature>
<keyword evidence="2 6" id="KW-0889">Transcription antitermination</keyword>
<dbReference type="Gene3D" id="1.10.940.10">
    <property type="entry name" value="NusB-like"/>
    <property type="match status" value="1"/>
</dbReference>
<dbReference type="PANTHER" id="PTHR11078:SF3">
    <property type="entry name" value="ANTITERMINATION NUSB DOMAIN-CONTAINING PROTEIN"/>
    <property type="match status" value="1"/>
</dbReference>
<evidence type="ECO:0000313" key="8">
    <source>
        <dbReference type="EMBL" id="ANE41385.1"/>
    </source>
</evidence>
<proteinExistence type="inferred from homology"/>
<comment type="function">
    <text evidence="6">Involved in transcription antitermination. Required for transcription of ribosomal RNA (rRNA) genes. Binds specifically to the boxA antiterminator sequence of the ribosomal RNA (rrn) operons.</text>
</comment>
<dbReference type="HAMAP" id="MF_00073">
    <property type="entry name" value="NusB"/>
    <property type="match status" value="1"/>
</dbReference>
<dbReference type="PATRIC" id="fig|93466.3.peg.1041"/>
<dbReference type="GO" id="GO:0031564">
    <property type="term" value="P:transcription antitermination"/>
    <property type="evidence" value="ECO:0007669"/>
    <property type="project" value="UniProtKB-KW"/>
</dbReference>
<keyword evidence="3 6" id="KW-0694">RNA-binding</keyword>
<dbReference type="InterPro" id="IPR006027">
    <property type="entry name" value="NusB_RsmB_TIM44"/>
</dbReference>
<sequence>MVSKRRKLREAVVKALFQLDFRPDEFEDILRDTLNDERIHEVKKDVERYLKRIHENRERIDEVISKYLLNWDFGRVSYIDRSILRLGAYELLYEMDVPIEVTLDEMVEIAKKYGAEESGKFVNGVLDKIAKTEAPKEKFDL</sequence>
<reference evidence="8 9" key="1">
    <citation type="submission" date="2014-08" db="EMBL/GenBank/DDBJ databases">
        <title>Fervidobacterium pennivorans DYC genome.</title>
        <authorList>
            <person name="Wushke S."/>
        </authorList>
    </citation>
    <scope>NUCLEOTIDE SEQUENCE [LARGE SCALE GENOMIC DNA]</scope>
    <source>
        <strain evidence="8 9">DYC</strain>
    </source>
</reference>
<comment type="similarity">
    <text evidence="1 6">Belongs to the NusB family.</text>
</comment>
<evidence type="ECO:0000256" key="4">
    <source>
        <dbReference type="ARBA" id="ARBA00023015"/>
    </source>
</evidence>
<dbReference type="SUPFAM" id="SSF48013">
    <property type="entry name" value="NusB-like"/>
    <property type="match status" value="1"/>
</dbReference>
<dbReference type="Pfam" id="PF01029">
    <property type="entry name" value="NusB"/>
    <property type="match status" value="1"/>
</dbReference>
<dbReference type="InterPro" id="IPR011605">
    <property type="entry name" value="NusB_fam"/>
</dbReference>
<protein>
    <recommendedName>
        <fullName evidence="6">Transcription antitermination protein NusB</fullName>
    </recommendedName>
    <alternativeName>
        <fullName evidence="6">Antitermination factor NusB</fullName>
    </alternativeName>
</protein>
<gene>
    <name evidence="6" type="primary">nusB</name>
    <name evidence="8" type="ORF">JM64_04900</name>
</gene>
<dbReference type="NCBIfam" id="TIGR01951">
    <property type="entry name" value="nusB"/>
    <property type="match status" value="1"/>
</dbReference>
<dbReference type="InterPro" id="IPR035926">
    <property type="entry name" value="NusB-like_sf"/>
</dbReference>
<evidence type="ECO:0000313" key="9">
    <source>
        <dbReference type="Proteomes" id="UP000077096"/>
    </source>
</evidence>
<dbReference type="PANTHER" id="PTHR11078">
    <property type="entry name" value="N UTILIZATION SUBSTANCE PROTEIN B-RELATED"/>
    <property type="match status" value="1"/>
</dbReference>
<dbReference type="AlphaFoldDB" id="A0A172T2Y7"/>
<accession>A0A172T2Y7</accession>
<dbReference type="Proteomes" id="UP000077096">
    <property type="component" value="Chromosome"/>
</dbReference>
<keyword evidence="5 6" id="KW-0804">Transcription</keyword>
<dbReference type="GO" id="GO:0006353">
    <property type="term" value="P:DNA-templated transcription termination"/>
    <property type="evidence" value="ECO:0007669"/>
    <property type="project" value="UniProtKB-UniRule"/>
</dbReference>
<evidence type="ECO:0000256" key="3">
    <source>
        <dbReference type="ARBA" id="ARBA00022884"/>
    </source>
</evidence>
<dbReference type="GO" id="GO:0003723">
    <property type="term" value="F:RNA binding"/>
    <property type="evidence" value="ECO:0007669"/>
    <property type="project" value="UniProtKB-UniRule"/>
</dbReference>
<dbReference type="OrthoDB" id="9811381at2"/>
<evidence type="ECO:0000256" key="2">
    <source>
        <dbReference type="ARBA" id="ARBA00022814"/>
    </source>
</evidence>
<keyword evidence="4 6" id="KW-0805">Transcription regulation</keyword>
<dbReference type="GO" id="GO:0005829">
    <property type="term" value="C:cytosol"/>
    <property type="evidence" value="ECO:0007669"/>
    <property type="project" value="TreeGrafter"/>
</dbReference>
<dbReference type="EMBL" id="CP011393">
    <property type="protein sequence ID" value="ANE41385.1"/>
    <property type="molecule type" value="Genomic_DNA"/>
</dbReference>
<name>A0A172T2Y7_FERPE</name>
<evidence type="ECO:0000256" key="5">
    <source>
        <dbReference type="ARBA" id="ARBA00023163"/>
    </source>
</evidence>
<dbReference type="KEGG" id="fng:JM64_04900"/>